<protein>
    <submittedName>
        <fullName evidence="2">Uncharacterized protein</fullName>
    </submittedName>
</protein>
<comment type="caution">
    <text evidence="2">The sequence shown here is derived from an EMBL/GenBank/DDBJ whole genome shotgun (WGS) entry which is preliminary data.</text>
</comment>
<keyword evidence="1" id="KW-1133">Transmembrane helix</keyword>
<evidence type="ECO:0000313" key="3">
    <source>
        <dbReference type="Proteomes" id="UP000752814"/>
    </source>
</evidence>
<sequence length="476" mass="51049">MQNKHKLVCAMGITLLAAFCFIAVGMLDDSSTSENNVTLSAADDAPVAKIGNVEYYYLEDALEVAKSGDTVVLINDYEMVDPVTVPAGVFLLIPCMDNDPGYVSGHNPDGTTASVKSQYVALTIPQDITLTVKGSVLVNAVTGYPAGGDYDQDIRGGYAQINLAGNIVVENGGLLDNCGYIKGAGQVTAKSGAEVRDLFVIESWRGGTHALNLIGGLFDVILADEYHDPFPLNEYNCHNIESTVKIESGSSFIGNVKMYGASSFNYTLFPLIDNTNGLIRLAPNAYIIKTYNENASNGAAANDTGRTTIQIYGGATADDSTLNFTFSSVSKDLSTSRFTFPVDGDIEFELHSGNYTFNDNFKFLTGSVMTVYADATLTVPSDKKVVFYDEFNDINNVSNTKYPQRDAAYILLKGNSTLNIQGSFAGIVKCETSLDQVIVGANAVTTNIESKEANGYNNKTAPSVSLYFDLQVQLAA</sequence>
<dbReference type="AlphaFoldDB" id="A0A8J8TEQ8"/>
<feature type="transmembrane region" description="Helical" evidence="1">
    <location>
        <begin position="7"/>
        <end position="27"/>
    </location>
</feature>
<dbReference type="EMBL" id="LVVT01000014">
    <property type="protein sequence ID" value="TQS83028.1"/>
    <property type="molecule type" value="Genomic_DNA"/>
</dbReference>
<keyword evidence="1" id="KW-0812">Transmembrane</keyword>
<organism evidence="2 3">
    <name type="scientific">Candidatus Methanomassiliicoccus intestinalis</name>
    <dbReference type="NCBI Taxonomy" id="1406512"/>
    <lineage>
        <taxon>Archaea</taxon>
        <taxon>Methanobacteriati</taxon>
        <taxon>Thermoplasmatota</taxon>
        <taxon>Thermoplasmata</taxon>
        <taxon>Methanomassiliicoccales</taxon>
        <taxon>Methanomassiliicoccaceae</taxon>
        <taxon>Methanomassiliicoccus</taxon>
    </lineage>
</organism>
<dbReference type="RefSeq" id="WP_400194693.1">
    <property type="nucleotide sequence ID" value="NZ_CAYAYJ010000006.1"/>
</dbReference>
<dbReference type="Proteomes" id="UP000752814">
    <property type="component" value="Unassembled WGS sequence"/>
</dbReference>
<keyword evidence="1" id="KW-0472">Membrane</keyword>
<accession>A0A8J8TEQ8</accession>
<evidence type="ECO:0000313" key="2">
    <source>
        <dbReference type="EMBL" id="TQS83028.1"/>
    </source>
</evidence>
<proteinExistence type="predicted"/>
<evidence type="ECO:0000256" key="1">
    <source>
        <dbReference type="SAM" id="Phobius"/>
    </source>
</evidence>
<gene>
    <name evidence="2" type="ORF">A3207_03555</name>
</gene>
<name>A0A8J8TEQ8_9ARCH</name>
<reference evidence="2" key="1">
    <citation type="submission" date="2016-03" db="EMBL/GenBank/DDBJ databases">
        <authorList>
            <person name="Borrel G."/>
            <person name="Mccann A."/>
            <person name="O'Toole P.W."/>
        </authorList>
    </citation>
    <scope>NUCLEOTIDE SEQUENCE</scope>
    <source>
        <strain evidence="2">183</strain>
    </source>
</reference>